<protein>
    <submittedName>
        <fullName evidence="1">Uncharacterized protein</fullName>
    </submittedName>
</protein>
<comment type="caution">
    <text evidence="1">The sequence shown here is derived from an EMBL/GenBank/DDBJ whole genome shotgun (WGS) entry which is preliminary data.</text>
</comment>
<gene>
    <name evidence="1" type="ORF">E2C01_034110</name>
</gene>
<proteinExistence type="predicted"/>
<evidence type="ECO:0000313" key="2">
    <source>
        <dbReference type="Proteomes" id="UP000324222"/>
    </source>
</evidence>
<organism evidence="1 2">
    <name type="scientific">Portunus trituberculatus</name>
    <name type="common">Swimming crab</name>
    <name type="synonym">Neptunus trituberculatus</name>
    <dbReference type="NCBI Taxonomy" id="210409"/>
    <lineage>
        <taxon>Eukaryota</taxon>
        <taxon>Metazoa</taxon>
        <taxon>Ecdysozoa</taxon>
        <taxon>Arthropoda</taxon>
        <taxon>Crustacea</taxon>
        <taxon>Multicrustacea</taxon>
        <taxon>Malacostraca</taxon>
        <taxon>Eumalacostraca</taxon>
        <taxon>Eucarida</taxon>
        <taxon>Decapoda</taxon>
        <taxon>Pleocyemata</taxon>
        <taxon>Brachyura</taxon>
        <taxon>Eubrachyura</taxon>
        <taxon>Portunoidea</taxon>
        <taxon>Portunidae</taxon>
        <taxon>Portuninae</taxon>
        <taxon>Portunus</taxon>
    </lineage>
</organism>
<keyword evidence="2" id="KW-1185">Reference proteome</keyword>
<dbReference type="AlphaFoldDB" id="A0A5B7F5J6"/>
<dbReference type="EMBL" id="VSRR010004727">
    <property type="protein sequence ID" value="MPC40549.1"/>
    <property type="molecule type" value="Genomic_DNA"/>
</dbReference>
<dbReference type="Proteomes" id="UP000324222">
    <property type="component" value="Unassembled WGS sequence"/>
</dbReference>
<accession>A0A5B7F5J6</accession>
<evidence type="ECO:0000313" key="1">
    <source>
        <dbReference type="EMBL" id="MPC40549.1"/>
    </source>
</evidence>
<name>A0A5B7F5J6_PORTR</name>
<reference evidence="1 2" key="1">
    <citation type="submission" date="2019-05" db="EMBL/GenBank/DDBJ databases">
        <title>Another draft genome of Portunus trituberculatus and its Hox gene families provides insights of decapod evolution.</title>
        <authorList>
            <person name="Jeong J.-H."/>
            <person name="Song I."/>
            <person name="Kim S."/>
            <person name="Choi T."/>
            <person name="Kim D."/>
            <person name="Ryu S."/>
            <person name="Kim W."/>
        </authorList>
    </citation>
    <scope>NUCLEOTIDE SEQUENCE [LARGE SCALE GENOMIC DNA]</scope>
    <source>
        <tissue evidence="1">Muscle</tissue>
    </source>
</reference>
<sequence length="42" mass="5030">MKTRQYRETKVKATKTCYFSNFQLILHQNTEKQAKNTICYGN</sequence>